<proteinExistence type="predicted"/>
<reference evidence="3 4" key="1">
    <citation type="journal article" date="2023" name="Sci. Data">
        <title>Genome assembly of the Korean intertidal mud-creeper Batillaria attramentaria.</title>
        <authorList>
            <person name="Patra A.K."/>
            <person name="Ho P.T."/>
            <person name="Jun S."/>
            <person name="Lee S.J."/>
            <person name="Kim Y."/>
            <person name="Won Y.J."/>
        </authorList>
    </citation>
    <scope>NUCLEOTIDE SEQUENCE [LARGE SCALE GENOMIC DNA]</scope>
    <source>
        <strain evidence="3">Wonlab-2016</strain>
    </source>
</reference>
<keyword evidence="2" id="KW-0812">Transmembrane</keyword>
<dbReference type="Proteomes" id="UP001519460">
    <property type="component" value="Unassembled WGS sequence"/>
</dbReference>
<dbReference type="EMBL" id="JACVVK020000626">
    <property type="protein sequence ID" value="KAK7462059.1"/>
    <property type="molecule type" value="Genomic_DNA"/>
</dbReference>
<evidence type="ECO:0000256" key="1">
    <source>
        <dbReference type="SAM" id="MobiDB-lite"/>
    </source>
</evidence>
<evidence type="ECO:0000313" key="4">
    <source>
        <dbReference type="Proteomes" id="UP001519460"/>
    </source>
</evidence>
<name>A0ABD0J6F8_9CAEN</name>
<protein>
    <submittedName>
        <fullName evidence="3">Uncharacterized protein</fullName>
    </submittedName>
</protein>
<sequence>SSKCYKFDVGVRQLRFRSPETESIPEISTDRKPIIIEPGDSLEHKMGICPPEFQETINMTQVSAFTGEDIQLKFPVKSHTTRLKDCRLVRMTSRRSEDDDTKRSFLTIAAGSAERQAPTVTVVAITVPSLVCVVIVIVVITICIKRCRDGYLVPSPVENRAVGLEPIETTPIYQNELPLEPEQEGTAAAADLPPDDVQNPAASRADVEGADNVTTVRI</sequence>
<keyword evidence="4" id="KW-1185">Reference proteome</keyword>
<evidence type="ECO:0000256" key="2">
    <source>
        <dbReference type="SAM" id="Phobius"/>
    </source>
</evidence>
<feature type="region of interest" description="Disordered" evidence="1">
    <location>
        <begin position="179"/>
        <end position="218"/>
    </location>
</feature>
<keyword evidence="2" id="KW-1133">Transmembrane helix</keyword>
<organism evidence="3 4">
    <name type="scientific">Batillaria attramentaria</name>
    <dbReference type="NCBI Taxonomy" id="370345"/>
    <lineage>
        <taxon>Eukaryota</taxon>
        <taxon>Metazoa</taxon>
        <taxon>Spiralia</taxon>
        <taxon>Lophotrochozoa</taxon>
        <taxon>Mollusca</taxon>
        <taxon>Gastropoda</taxon>
        <taxon>Caenogastropoda</taxon>
        <taxon>Sorbeoconcha</taxon>
        <taxon>Cerithioidea</taxon>
        <taxon>Batillariidae</taxon>
        <taxon>Batillaria</taxon>
    </lineage>
</organism>
<comment type="caution">
    <text evidence="3">The sequence shown here is derived from an EMBL/GenBank/DDBJ whole genome shotgun (WGS) entry which is preliminary data.</text>
</comment>
<accession>A0ABD0J6F8</accession>
<dbReference type="AlphaFoldDB" id="A0ABD0J6F8"/>
<keyword evidence="2" id="KW-0472">Membrane</keyword>
<gene>
    <name evidence="3" type="ORF">BaRGS_00038548</name>
</gene>
<feature type="non-terminal residue" evidence="3">
    <location>
        <position position="1"/>
    </location>
</feature>
<feature type="transmembrane region" description="Helical" evidence="2">
    <location>
        <begin position="122"/>
        <end position="144"/>
    </location>
</feature>
<evidence type="ECO:0000313" key="3">
    <source>
        <dbReference type="EMBL" id="KAK7462059.1"/>
    </source>
</evidence>